<dbReference type="RefSeq" id="WP_150933432.1">
    <property type="nucleotide sequence ID" value="NZ_VYTZ01000004.1"/>
</dbReference>
<evidence type="ECO:0000313" key="2">
    <source>
        <dbReference type="Proteomes" id="UP000327011"/>
    </source>
</evidence>
<keyword evidence="2" id="KW-1185">Reference proteome</keyword>
<dbReference type="Proteomes" id="UP000327011">
    <property type="component" value="Unassembled WGS sequence"/>
</dbReference>
<dbReference type="EMBL" id="VYTZ01000004">
    <property type="protein sequence ID" value="KAA9378822.1"/>
    <property type="molecule type" value="Genomic_DNA"/>
</dbReference>
<accession>A0A5J5K478</accession>
<dbReference type="AlphaFoldDB" id="A0A5J5K478"/>
<gene>
    <name evidence="1" type="ORF">F5972_11285</name>
</gene>
<organism evidence="1 2">
    <name type="scientific">Microbispora cellulosiformans</name>
    <dbReference type="NCBI Taxonomy" id="2614688"/>
    <lineage>
        <taxon>Bacteria</taxon>
        <taxon>Bacillati</taxon>
        <taxon>Actinomycetota</taxon>
        <taxon>Actinomycetes</taxon>
        <taxon>Streptosporangiales</taxon>
        <taxon>Streptosporangiaceae</taxon>
        <taxon>Microbispora</taxon>
    </lineage>
</organism>
<proteinExistence type="predicted"/>
<protein>
    <submittedName>
        <fullName evidence="1">Uncharacterized protein</fullName>
    </submittedName>
</protein>
<comment type="caution">
    <text evidence="1">The sequence shown here is derived from an EMBL/GenBank/DDBJ whole genome shotgun (WGS) entry which is preliminary data.</text>
</comment>
<reference evidence="1 2" key="1">
    <citation type="submission" date="2019-09" db="EMBL/GenBank/DDBJ databases">
        <title>Screening of Novel Bioactive Compounds from Soil-Associated.</title>
        <authorList>
            <person name="Gong X."/>
        </authorList>
    </citation>
    <scope>NUCLEOTIDE SEQUENCE [LARGE SCALE GENOMIC DNA]</scope>
    <source>
        <strain evidence="1 2">Gxj-6</strain>
    </source>
</reference>
<name>A0A5J5K478_9ACTN</name>
<sequence>MALLDPDCVRRLLESADPDVALVFVRGECLVLPLDQIDERHRPLVIARRADLPEAAGDRPVTEERVETLTRCLENVARDLGG</sequence>
<evidence type="ECO:0000313" key="1">
    <source>
        <dbReference type="EMBL" id="KAA9378822.1"/>
    </source>
</evidence>